<sequence>MFVARIHFSIALIGSLLPSTSLAQRLEDADYAKPGYSSRFVRGSMTPLVAPGKVIHVSAESGKDSNPGTADAPLRSLDAARDAVRLHHGKLPSGGIEVRIGPGIYRLSKSLTFGPEDSGTREAPIVWRGADRSKVILSGGTLLDSTDFQKADSAELDPQLHPDARGKLWSIVVTGKAGDDLRSTDGKSRFISMDGHMLGVARWPNTGYHHIGEILDPGPATRHLPPGKKPPEYSRENPTGGRFRFRETLSTAVNDEFLRTGRMWVEGYPHNDWYFQREPVGRIEDGTVQLLRHTRYCVEDHIKSMPRRVRLVNVLAELDQPGEWYFDEKGGRLIVWPTPGFDPSKSRVTIPEGPPLVALRNTSHLTLRDLTFENTGDVAITIDGGHQNLIAASTIRNGLGRGVRIEGGTRNGITGCDFHDLFSAFSIRGGDFKSLERCYHFATNNRIHDCRLRGYGVVGLDGVGLRFAHNLLHDMNGAVSFKTADLLMEYNEFFNIGYEMGDFNVAYTGAQWHTMGNVLRYNFVHHLLEPGGHPVCPFRNDDGGAGLKIFGNVFYRAGRCAAQFHGPANTLQNNISLEAPVFWWTLKRPITEAGVSREWDDLARFGRDLPKGDKGDFLHNLESRIGEDAWNRSPWQDQYPELRRFIRSNPFAQTLCCVERNYASGCREPFHIHGGDGTVRGMEDKRTGTFADLPKEGVFELPHPITLDAFRDIEALDFRFAAGFSPMEGFAPIPFDRIGLRKDSFRTSVPDRTTYRSATYEKFEKDRGGRYQPEKVNARYPTPSYLR</sequence>
<evidence type="ECO:0000256" key="2">
    <source>
        <dbReference type="SAM" id="SignalP"/>
    </source>
</evidence>
<evidence type="ECO:0000313" key="5">
    <source>
        <dbReference type="Proteomes" id="UP001374893"/>
    </source>
</evidence>
<dbReference type="SMART" id="SM00710">
    <property type="entry name" value="PbH1"/>
    <property type="match status" value="3"/>
</dbReference>
<dbReference type="EMBL" id="AP024702">
    <property type="protein sequence ID" value="BCX46187.1"/>
    <property type="molecule type" value="Genomic_DNA"/>
</dbReference>
<dbReference type="Gene3D" id="2.160.20.10">
    <property type="entry name" value="Single-stranded right-handed beta-helix, Pectin lyase-like"/>
    <property type="match status" value="2"/>
</dbReference>
<organism evidence="4 5">
    <name type="scientific">Haloferula helveola</name>
    <dbReference type="NCBI Taxonomy" id="490095"/>
    <lineage>
        <taxon>Bacteria</taxon>
        <taxon>Pseudomonadati</taxon>
        <taxon>Verrucomicrobiota</taxon>
        <taxon>Verrucomicrobiia</taxon>
        <taxon>Verrucomicrobiales</taxon>
        <taxon>Verrucomicrobiaceae</taxon>
        <taxon>Haloferula</taxon>
    </lineage>
</organism>
<keyword evidence="2" id="KW-0732">Signal</keyword>
<feature type="region of interest" description="Disordered" evidence="1">
    <location>
        <begin position="764"/>
        <end position="787"/>
    </location>
</feature>
<gene>
    <name evidence="4" type="ORF">HAHE_00950</name>
</gene>
<dbReference type="Pfam" id="PF13229">
    <property type="entry name" value="Beta_helix"/>
    <property type="match status" value="1"/>
</dbReference>
<reference evidence="4 5" key="1">
    <citation type="submission" date="2021-06" db="EMBL/GenBank/DDBJ databases">
        <title>Complete genome of Haloferula helveola possessing various polysaccharide degrading enzymes.</title>
        <authorList>
            <person name="Takami H."/>
            <person name="Huang C."/>
            <person name="Hamasaki K."/>
        </authorList>
    </citation>
    <scope>NUCLEOTIDE SEQUENCE [LARGE SCALE GENOMIC DNA]</scope>
    <source>
        <strain evidence="4 5">CN-1</strain>
    </source>
</reference>
<protein>
    <recommendedName>
        <fullName evidence="3">Right handed beta helix domain-containing protein</fullName>
    </recommendedName>
</protein>
<feature type="chain" id="PRO_5047083091" description="Right handed beta helix domain-containing protein" evidence="2">
    <location>
        <begin position="24"/>
        <end position="787"/>
    </location>
</feature>
<evidence type="ECO:0000313" key="4">
    <source>
        <dbReference type="EMBL" id="BCX46187.1"/>
    </source>
</evidence>
<dbReference type="InterPro" id="IPR039448">
    <property type="entry name" value="Beta_helix"/>
</dbReference>
<name>A0ABM7R8F2_9BACT</name>
<evidence type="ECO:0000256" key="1">
    <source>
        <dbReference type="SAM" id="MobiDB-lite"/>
    </source>
</evidence>
<dbReference type="InterPro" id="IPR011050">
    <property type="entry name" value="Pectin_lyase_fold/virulence"/>
</dbReference>
<dbReference type="RefSeq" id="WP_338687577.1">
    <property type="nucleotide sequence ID" value="NZ_AP024702.1"/>
</dbReference>
<dbReference type="InterPro" id="IPR006626">
    <property type="entry name" value="PbH1"/>
</dbReference>
<feature type="domain" description="Right handed beta helix" evidence="3">
    <location>
        <begin position="357"/>
        <end position="497"/>
    </location>
</feature>
<feature type="region of interest" description="Disordered" evidence="1">
    <location>
        <begin position="219"/>
        <end position="240"/>
    </location>
</feature>
<feature type="compositionally biased region" description="Basic and acidic residues" evidence="1">
    <location>
        <begin position="764"/>
        <end position="777"/>
    </location>
</feature>
<dbReference type="SUPFAM" id="SSF51126">
    <property type="entry name" value="Pectin lyase-like"/>
    <property type="match status" value="1"/>
</dbReference>
<feature type="signal peptide" evidence="2">
    <location>
        <begin position="1"/>
        <end position="23"/>
    </location>
</feature>
<dbReference type="PANTHER" id="PTHR36453">
    <property type="entry name" value="SECRETED PROTEIN-RELATED"/>
    <property type="match status" value="1"/>
</dbReference>
<dbReference type="Proteomes" id="UP001374893">
    <property type="component" value="Chromosome"/>
</dbReference>
<keyword evidence="5" id="KW-1185">Reference proteome</keyword>
<dbReference type="PANTHER" id="PTHR36453:SF1">
    <property type="entry name" value="RIGHT HANDED BETA HELIX DOMAIN-CONTAINING PROTEIN"/>
    <property type="match status" value="1"/>
</dbReference>
<evidence type="ECO:0000259" key="3">
    <source>
        <dbReference type="Pfam" id="PF13229"/>
    </source>
</evidence>
<accession>A0ABM7R8F2</accession>
<proteinExistence type="predicted"/>
<dbReference type="InterPro" id="IPR012334">
    <property type="entry name" value="Pectin_lyas_fold"/>
</dbReference>